<evidence type="ECO:0008006" key="3">
    <source>
        <dbReference type="Google" id="ProtNLM"/>
    </source>
</evidence>
<dbReference type="PANTHER" id="PTHR22442">
    <property type="match status" value="1"/>
</dbReference>
<evidence type="ECO:0000313" key="1">
    <source>
        <dbReference type="EMBL" id="KAK0181556.1"/>
    </source>
</evidence>
<evidence type="ECO:0000313" key="2">
    <source>
        <dbReference type="Proteomes" id="UP001168972"/>
    </source>
</evidence>
<dbReference type="AlphaFoldDB" id="A0AA39L1L2"/>
<gene>
    <name evidence="1" type="ORF">PV327_003830</name>
</gene>
<keyword evidence="2" id="KW-1185">Reference proteome</keyword>
<proteinExistence type="predicted"/>
<dbReference type="Proteomes" id="UP001168972">
    <property type="component" value="Unassembled WGS sequence"/>
</dbReference>
<protein>
    <recommendedName>
        <fullName evidence="3">N-acetyltransferase domain-containing protein</fullName>
    </recommendedName>
</protein>
<accession>A0AA39L1L2</accession>
<name>A0AA39L1L2_MICHY</name>
<dbReference type="InterPro" id="IPR029625">
    <property type="entry name" value="FAM169"/>
</dbReference>
<organism evidence="1 2">
    <name type="scientific">Microctonus hyperodae</name>
    <name type="common">Parasitoid wasp</name>
    <dbReference type="NCBI Taxonomy" id="165561"/>
    <lineage>
        <taxon>Eukaryota</taxon>
        <taxon>Metazoa</taxon>
        <taxon>Ecdysozoa</taxon>
        <taxon>Arthropoda</taxon>
        <taxon>Hexapoda</taxon>
        <taxon>Insecta</taxon>
        <taxon>Pterygota</taxon>
        <taxon>Neoptera</taxon>
        <taxon>Endopterygota</taxon>
        <taxon>Hymenoptera</taxon>
        <taxon>Apocrita</taxon>
        <taxon>Ichneumonoidea</taxon>
        <taxon>Braconidae</taxon>
        <taxon>Euphorinae</taxon>
        <taxon>Microctonus</taxon>
    </lineage>
</organism>
<dbReference type="SUPFAM" id="SSF55729">
    <property type="entry name" value="Acyl-CoA N-acyltransferases (Nat)"/>
    <property type="match status" value="1"/>
</dbReference>
<dbReference type="InterPro" id="IPR016181">
    <property type="entry name" value="Acyl_CoA_acyltransferase"/>
</dbReference>
<reference evidence="1" key="1">
    <citation type="journal article" date="2023" name="bioRxiv">
        <title>Scaffold-level genome assemblies of two parasitoid biocontrol wasps reveal the parthenogenesis mechanism and an associated novel virus.</title>
        <authorList>
            <person name="Inwood S."/>
            <person name="Skelly J."/>
            <person name="Guhlin J."/>
            <person name="Harrop T."/>
            <person name="Goldson S."/>
            <person name="Dearden P."/>
        </authorList>
    </citation>
    <scope>NUCLEOTIDE SEQUENCE</scope>
    <source>
        <strain evidence="1">Lincoln</strain>
        <tissue evidence="1">Whole body</tissue>
    </source>
</reference>
<dbReference type="EMBL" id="JAQQBR010000002">
    <property type="protein sequence ID" value="KAK0181556.1"/>
    <property type="molecule type" value="Genomic_DNA"/>
</dbReference>
<reference evidence="1" key="2">
    <citation type="submission" date="2023-03" db="EMBL/GenBank/DDBJ databases">
        <authorList>
            <person name="Inwood S.N."/>
            <person name="Skelly J.G."/>
            <person name="Guhlin J."/>
            <person name="Harrop T.W.R."/>
            <person name="Goldson S.G."/>
            <person name="Dearden P.K."/>
        </authorList>
    </citation>
    <scope>NUCLEOTIDE SEQUENCE</scope>
    <source>
        <strain evidence="1">Lincoln</strain>
        <tissue evidence="1">Whole body</tissue>
    </source>
</reference>
<sequence length="237" mass="27868">MFCTRCQGIELIYFRKLDVEALNIQGNIRRIDCKVCKNFIAITENETIINIDKIIDNSQNGWKKVRSNREKIIYYALSQIIYPEIDKPEKEKYEAIYDYADNVDEIFIRWINGRPIGFYTVKLKGTEIHGSTEKYSMNTLDTAYIRSQYRNCGFGMEILYDIVNRYSDQDIGFSKPISYGMFQVLNKFLTAHKEYRLRFWEIENGGIEGSIKLVWFIIQRKKKISSIAIKIITNGIV</sequence>
<dbReference type="PANTHER" id="PTHR22442:SF10">
    <property type="entry name" value="N-ACETYLTRANSFERASE, GNAT FAMILY-RELATED"/>
    <property type="match status" value="1"/>
</dbReference>
<comment type="caution">
    <text evidence="1">The sequence shown here is derived from an EMBL/GenBank/DDBJ whole genome shotgun (WGS) entry which is preliminary data.</text>
</comment>